<dbReference type="AlphaFoldDB" id="A0A124C581"/>
<dbReference type="EMBL" id="BCMM01000045">
    <property type="protein sequence ID" value="GAQ66771.1"/>
    <property type="molecule type" value="Genomic_DNA"/>
</dbReference>
<feature type="transmembrane region" description="Helical" evidence="1">
    <location>
        <begin position="114"/>
        <end position="135"/>
    </location>
</feature>
<reference evidence="2 3" key="2">
    <citation type="journal article" date="2016" name="Genome Announc.">
        <title>Draft Genome Sequences of Streptomyces scabiei S58, Streptomyces turgidiscabies T45, and Streptomyces acidiscabies a10, the Pathogens of Potato Common Scab, Isolated in Japan.</title>
        <authorList>
            <person name="Tomihama T."/>
            <person name="Nishi Y."/>
            <person name="Sakai M."/>
            <person name="Ikenaga M."/>
            <person name="Okubo T."/>
            <person name="Ikeda S."/>
        </authorList>
    </citation>
    <scope>NUCLEOTIDE SEQUENCE [LARGE SCALE GENOMIC DNA]</scope>
    <source>
        <strain evidence="2 3">S58</strain>
    </source>
</reference>
<evidence type="ECO:0000313" key="3">
    <source>
        <dbReference type="Proteomes" id="UP000067448"/>
    </source>
</evidence>
<feature type="transmembrane region" description="Helical" evidence="1">
    <location>
        <begin position="55"/>
        <end position="73"/>
    </location>
</feature>
<proteinExistence type="predicted"/>
<dbReference type="RefSeq" id="WP_059083893.1">
    <property type="nucleotide sequence ID" value="NZ_BCMM01000045.1"/>
</dbReference>
<evidence type="ECO:0000313" key="2">
    <source>
        <dbReference type="EMBL" id="GAQ66771.1"/>
    </source>
</evidence>
<keyword evidence="1" id="KW-0472">Membrane</keyword>
<keyword evidence="1" id="KW-0812">Transmembrane</keyword>
<name>A0A124C581_STRSC</name>
<dbReference type="Proteomes" id="UP000067448">
    <property type="component" value="Unassembled WGS sequence"/>
</dbReference>
<comment type="caution">
    <text evidence="2">The sequence shown here is derived from an EMBL/GenBank/DDBJ whole genome shotgun (WGS) entry which is preliminary data.</text>
</comment>
<sequence>MSQQLATSPARPRGLVVTGGLIGTAVVAIALNAAVAAAAHAAGASQEFQPLQPSAYAPFTVSGVLAAAAAWAIIRARAARPARLLRVLVPAVVIVSLIPDIMVGATDSQPGSSWGAALALMVMHVVVAAVAVPAYRRLLPLPADRA</sequence>
<feature type="transmembrane region" description="Helical" evidence="1">
    <location>
        <begin position="21"/>
        <end position="43"/>
    </location>
</feature>
<evidence type="ECO:0000256" key="1">
    <source>
        <dbReference type="SAM" id="Phobius"/>
    </source>
</evidence>
<protein>
    <submittedName>
        <fullName evidence="2">Uncharacterized protein</fullName>
    </submittedName>
</protein>
<dbReference type="Pfam" id="PF19545">
    <property type="entry name" value="DUF6069"/>
    <property type="match status" value="1"/>
</dbReference>
<gene>
    <name evidence="2" type="ORF">SsS58_07210</name>
</gene>
<reference evidence="3" key="1">
    <citation type="submission" date="2015-11" db="EMBL/GenBank/DDBJ databases">
        <authorList>
            <consortium name="Cross-ministerial Strategic Innovation Promotion Program (SIP) consortium"/>
            <person name="Tomihama T."/>
            <person name="Ikenaga M."/>
            <person name="Sakai M."/>
            <person name="Okubo T."/>
            <person name="Ikeda S."/>
        </authorList>
    </citation>
    <scope>NUCLEOTIDE SEQUENCE [LARGE SCALE GENOMIC DNA]</scope>
    <source>
        <strain evidence="3">S58</strain>
    </source>
</reference>
<accession>A0A124C581</accession>
<dbReference type="InterPro" id="IPR045713">
    <property type="entry name" value="DUF6069"/>
</dbReference>
<reference evidence="3" key="3">
    <citation type="submission" date="2016-02" db="EMBL/GenBank/DDBJ databases">
        <title>Draft genome of pathogenic Streptomyces sp. in Japan.</title>
        <authorList>
            <person name="Tomihama T."/>
            <person name="Ikenaga M."/>
            <person name="Sakai M."/>
            <person name="Okubo T."/>
            <person name="Ikeda S."/>
        </authorList>
    </citation>
    <scope>NUCLEOTIDE SEQUENCE [LARGE SCALE GENOMIC DNA]</scope>
    <source>
        <strain evidence="3">S58</strain>
    </source>
</reference>
<feature type="transmembrane region" description="Helical" evidence="1">
    <location>
        <begin position="85"/>
        <end position="102"/>
    </location>
</feature>
<keyword evidence="1" id="KW-1133">Transmembrane helix</keyword>
<organism evidence="2 3">
    <name type="scientific">Streptomyces scabiei</name>
    <dbReference type="NCBI Taxonomy" id="1930"/>
    <lineage>
        <taxon>Bacteria</taxon>
        <taxon>Bacillati</taxon>
        <taxon>Actinomycetota</taxon>
        <taxon>Actinomycetes</taxon>
        <taxon>Kitasatosporales</taxon>
        <taxon>Streptomycetaceae</taxon>
        <taxon>Streptomyces</taxon>
    </lineage>
</organism>